<proteinExistence type="predicted"/>
<accession>A0A0A9E717</accession>
<reference evidence="1" key="1">
    <citation type="submission" date="2014-09" db="EMBL/GenBank/DDBJ databases">
        <authorList>
            <person name="Magalhaes I.L.F."/>
            <person name="Oliveira U."/>
            <person name="Santos F.R."/>
            <person name="Vidigal T.H.D.A."/>
            <person name="Brescovit A.D."/>
            <person name="Santos A.J."/>
        </authorList>
    </citation>
    <scope>NUCLEOTIDE SEQUENCE</scope>
    <source>
        <tissue evidence="1">Shoot tissue taken approximately 20 cm above the soil surface</tissue>
    </source>
</reference>
<name>A0A0A9E717_ARUDO</name>
<organism evidence="1">
    <name type="scientific">Arundo donax</name>
    <name type="common">Giant reed</name>
    <name type="synonym">Donax arundinaceus</name>
    <dbReference type="NCBI Taxonomy" id="35708"/>
    <lineage>
        <taxon>Eukaryota</taxon>
        <taxon>Viridiplantae</taxon>
        <taxon>Streptophyta</taxon>
        <taxon>Embryophyta</taxon>
        <taxon>Tracheophyta</taxon>
        <taxon>Spermatophyta</taxon>
        <taxon>Magnoliopsida</taxon>
        <taxon>Liliopsida</taxon>
        <taxon>Poales</taxon>
        <taxon>Poaceae</taxon>
        <taxon>PACMAD clade</taxon>
        <taxon>Arundinoideae</taxon>
        <taxon>Arundineae</taxon>
        <taxon>Arundo</taxon>
    </lineage>
</organism>
<protein>
    <submittedName>
        <fullName evidence="1">Uncharacterized protein</fullName>
    </submittedName>
</protein>
<dbReference type="EMBL" id="GBRH01206123">
    <property type="protein sequence ID" value="JAD91772.1"/>
    <property type="molecule type" value="Transcribed_RNA"/>
</dbReference>
<dbReference type="AlphaFoldDB" id="A0A0A9E717"/>
<sequence>MFPNYIKIVFTFMISNVEKHCRTTLEHDRIVIAKSAVLDSNVHNLRWELGVAERNVIERTGLRRYDITPVLCLQALQINAGGEEVGLDGDVARLAIVLLLLRQRGIRGRLGRRVNPGPVG</sequence>
<evidence type="ECO:0000313" key="1">
    <source>
        <dbReference type="EMBL" id="JAD91772.1"/>
    </source>
</evidence>
<reference evidence="1" key="2">
    <citation type="journal article" date="2015" name="Data Brief">
        <title>Shoot transcriptome of the giant reed, Arundo donax.</title>
        <authorList>
            <person name="Barrero R.A."/>
            <person name="Guerrero F.D."/>
            <person name="Moolhuijzen P."/>
            <person name="Goolsby J.A."/>
            <person name="Tidwell J."/>
            <person name="Bellgard S.E."/>
            <person name="Bellgard M.I."/>
        </authorList>
    </citation>
    <scope>NUCLEOTIDE SEQUENCE</scope>
    <source>
        <tissue evidence="1">Shoot tissue taken approximately 20 cm above the soil surface</tissue>
    </source>
</reference>